<dbReference type="Pfam" id="PF11969">
    <property type="entry name" value="DcpS_C"/>
    <property type="match status" value="2"/>
</dbReference>
<sequence>MEDTATNWSNSDENDVETCIFCLIANKKDENTKIIKETKDLVCFSDIFPCAPHHYLVIPRQHILSCLSLHKGHIDLVERMAKLGKDVLHDQGITDMTDIRLGFHQLPFISVGHLHLHVLAPASQISKYMLYKFIPETNRFVTDDELVCFRDKKPGATHHYLVIPRMHISNCKTLKMDNIPLVERMEQMGRHILEKNKVCSLDDVRLGFHLPPFSSVPHLHLHALAPASKMNLKSQLRYGQQSYWFITVDKVLSQLKTHGKVK</sequence>
<feature type="short sequence motif" description="Histidine triad motif" evidence="1">
    <location>
        <begin position="113"/>
        <end position="117"/>
    </location>
</feature>
<feature type="domain" description="HIT" evidence="2">
    <location>
        <begin position="125"/>
        <end position="234"/>
    </location>
</feature>
<dbReference type="KEGG" id="oau:116310655"/>
<dbReference type="PROSITE" id="PS51084">
    <property type="entry name" value="HIT_2"/>
    <property type="match status" value="2"/>
</dbReference>
<dbReference type="AlphaFoldDB" id="A0AAZ1XPT2"/>
<dbReference type="InterPro" id="IPR011146">
    <property type="entry name" value="HIT-like"/>
</dbReference>
<evidence type="ECO:0000313" key="3">
    <source>
        <dbReference type="Ensembl" id="ENSOABP00000069595.1"/>
    </source>
</evidence>
<dbReference type="Proteomes" id="UP000472276">
    <property type="component" value="Unassembled WGS sequence"/>
</dbReference>
<gene>
    <name evidence="3" type="primary">LOC116310655</name>
</gene>
<dbReference type="PANTHER" id="PTHR12486:SF6">
    <property type="entry name" value="ADENOSINE 5'-MONOPHOSPHORAMIDASE HINT3"/>
    <property type="match status" value="1"/>
</dbReference>
<dbReference type="Ensembl" id="ENSOABT00000064922.1">
    <property type="protein sequence ID" value="ENSOABP00000069595.1"/>
    <property type="gene ID" value="ENSOABG00000035533.1"/>
</dbReference>
<dbReference type="GeneID" id="116310655"/>
<dbReference type="InterPro" id="IPR036265">
    <property type="entry name" value="HIT-like_sf"/>
</dbReference>
<reference evidence="3" key="3">
    <citation type="submission" date="2025-09" db="UniProtKB">
        <authorList>
            <consortium name="Ensembl"/>
        </authorList>
    </citation>
    <scope>IDENTIFICATION</scope>
</reference>
<keyword evidence="4" id="KW-1185">Reference proteome</keyword>
<evidence type="ECO:0000313" key="4">
    <source>
        <dbReference type="Proteomes" id="UP000472276"/>
    </source>
</evidence>
<accession>A0AAZ1XPT2</accession>
<dbReference type="GO" id="GO:0003824">
    <property type="term" value="F:catalytic activity"/>
    <property type="evidence" value="ECO:0007669"/>
    <property type="project" value="InterPro"/>
</dbReference>
<protein>
    <recommendedName>
        <fullName evidence="2">HIT domain-containing protein</fullName>
    </recommendedName>
</protein>
<proteinExistence type="predicted"/>
<evidence type="ECO:0000259" key="2">
    <source>
        <dbReference type="PROSITE" id="PS51084"/>
    </source>
</evidence>
<name>A0AAZ1XPT2_OREAU</name>
<reference evidence="4" key="1">
    <citation type="submission" date="2020-03" db="EMBL/GenBank/DDBJ databases">
        <title>Evolution of repeat sequences and sex chromosomes of tilapia species revealed by chromosome-level genomes.</title>
        <authorList>
            <person name="Xu L."/>
            <person name="Tao W."/>
            <person name="Wang D."/>
            <person name="Zhou Q."/>
        </authorList>
    </citation>
    <scope>NUCLEOTIDE SEQUENCE [LARGE SCALE GENOMIC DNA]</scope>
    <source>
        <strain evidence="4">Israel</strain>
    </source>
</reference>
<dbReference type="PANTHER" id="PTHR12486">
    <property type="entry name" value="APRATAXIN-RELATED"/>
    <property type="match status" value="1"/>
</dbReference>
<dbReference type="Gene3D" id="3.30.428.10">
    <property type="entry name" value="HIT-like"/>
    <property type="match status" value="2"/>
</dbReference>
<dbReference type="RefSeq" id="XP_039455454.1">
    <property type="nucleotide sequence ID" value="XM_039599520.1"/>
</dbReference>
<organism evidence="3 4">
    <name type="scientific">Oreochromis aureus</name>
    <name type="common">Israeli tilapia</name>
    <name type="synonym">Chromis aureus</name>
    <dbReference type="NCBI Taxonomy" id="47969"/>
    <lineage>
        <taxon>Eukaryota</taxon>
        <taxon>Metazoa</taxon>
        <taxon>Chordata</taxon>
        <taxon>Craniata</taxon>
        <taxon>Vertebrata</taxon>
        <taxon>Euteleostomi</taxon>
        <taxon>Actinopterygii</taxon>
        <taxon>Neopterygii</taxon>
        <taxon>Teleostei</taxon>
        <taxon>Neoteleostei</taxon>
        <taxon>Acanthomorphata</taxon>
        <taxon>Ovalentaria</taxon>
        <taxon>Cichlomorphae</taxon>
        <taxon>Cichliformes</taxon>
        <taxon>Cichlidae</taxon>
        <taxon>African cichlids</taxon>
        <taxon>Pseudocrenilabrinae</taxon>
        <taxon>Oreochromini</taxon>
        <taxon>Oreochromis</taxon>
    </lineage>
</organism>
<reference evidence="3" key="2">
    <citation type="submission" date="2025-08" db="UniProtKB">
        <authorList>
            <consortium name="Ensembl"/>
        </authorList>
    </citation>
    <scope>IDENTIFICATION</scope>
</reference>
<feature type="domain" description="HIT" evidence="2">
    <location>
        <begin position="20"/>
        <end position="128"/>
    </location>
</feature>
<feature type="short sequence motif" description="Histidine triad motif" evidence="1">
    <location>
        <begin position="218"/>
        <end position="222"/>
    </location>
</feature>
<evidence type="ECO:0000256" key="1">
    <source>
        <dbReference type="PROSITE-ProRule" id="PRU00464"/>
    </source>
</evidence>
<dbReference type="SUPFAM" id="SSF54197">
    <property type="entry name" value="HIT-like"/>
    <property type="match status" value="2"/>
</dbReference>